<protein>
    <recommendedName>
        <fullName evidence="1">Sulfatase N-terminal domain-containing protein</fullName>
    </recommendedName>
</protein>
<dbReference type="CDD" id="cd16148">
    <property type="entry name" value="sulfatase_like"/>
    <property type="match status" value="1"/>
</dbReference>
<dbReference type="InterPro" id="IPR000917">
    <property type="entry name" value="Sulfatase_N"/>
</dbReference>
<dbReference type="InterPro" id="IPR017850">
    <property type="entry name" value="Alkaline_phosphatase_core_sf"/>
</dbReference>
<dbReference type="Proteomes" id="UP000177579">
    <property type="component" value="Unassembled WGS sequence"/>
</dbReference>
<dbReference type="AlphaFoldDB" id="A0A1F5TRT3"/>
<evidence type="ECO:0000259" key="1">
    <source>
        <dbReference type="Pfam" id="PF00884"/>
    </source>
</evidence>
<evidence type="ECO:0000313" key="2">
    <source>
        <dbReference type="EMBL" id="OGF41686.1"/>
    </source>
</evidence>
<dbReference type="PANTHER" id="PTHR43751">
    <property type="entry name" value="SULFATASE"/>
    <property type="match status" value="1"/>
</dbReference>
<sequence>MKEQNIIIISLDEVRPDHLSCYGYKKNKTPAIDKIAREGVLFETCISSSDFTPIAMGSVITGKYPNKHGMRNPFCKLHTSTIATILKKNNYMTAGFVGNGLLSSKHQYSNGFDFWHECIKETSWSHLDYDDGTDKIFYEGYWWPDDFFSWLKENKSQPFFLWGHLYETHENSEHELLQKGLIKENELSDHGYYDAKIKLADKEVINRLLITLEDLGIRDNTIIVIMSDHGTNLGEHEVDPIPWRDGRKTYPQHTTMYDCDLRVVMIIVGGGLPKNKRIKGMVRSVDLVPTLLELAGIPTTEENFDGESLLPVINSGSAKNKLVYSEDLFEPRGRGALQSLRTDKFKYIRNSTIGEEEYYDLEVDPEEKNNIISQINSKQLREELAQYLQDNQCISEFPEEDEKKIKENLRLLGYFR</sequence>
<organism evidence="2 3">
    <name type="scientific">Candidatus Falkowbacteria bacterium RIFOXYD2_FULL_34_120</name>
    <dbReference type="NCBI Taxonomy" id="1798007"/>
    <lineage>
        <taxon>Bacteria</taxon>
        <taxon>Candidatus Falkowiibacteriota</taxon>
    </lineage>
</organism>
<comment type="caution">
    <text evidence="2">The sequence shown here is derived from an EMBL/GenBank/DDBJ whole genome shotgun (WGS) entry which is preliminary data.</text>
</comment>
<accession>A0A1F5TRT3</accession>
<reference evidence="2 3" key="1">
    <citation type="journal article" date="2016" name="Nat. Commun.">
        <title>Thousands of microbial genomes shed light on interconnected biogeochemical processes in an aquifer system.</title>
        <authorList>
            <person name="Anantharaman K."/>
            <person name="Brown C.T."/>
            <person name="Hug L.A."/>
            <person name="Sharon I."/>
            <person name="Castelle C.J."/>
            <person name="Probst A.J."/>
            <person name="Thomas B.C."/>
            <person name="Singh A."/>
            <person name="Wilkins M.J."/>
            <person name="Karaoz U."/>
            <person name="Brodie E.L."/>
            <person name="Williams K.H."/>
            <person name="Hubbard S.S."/>
            <person name="Banfield J.F."/>
        </authorList>
    </citation>
    <scope>NUCLEOTIDE SEQUENCE [LARGE SCALE GENOMIC DNA]</scope>
</reference>
<evidence type="ECO:0000313" key="3">
    <source>
        <dbReference type="Proteomes" id="UP000177579"/>
    </source>
</evidence>
<dbReference type="SUPFAM" id="SSF53649">
    <property type="entry name" value="Alkaline phosphatase-like"/>
    <property type="match status" value="1"/>
</dbReference>
<gene>
    <name evidence="2" type="ORF">A2531_05980</name>
</gene>
<name>A0A1F5TRT3_9BACT</name>
<dbReference type="Pfam" id="PF00884">
    <property type="entry name" value="Sulfatase"/>
    <property type="match status" value="1"/>
</dbReference>
<dbReference type="EMBL" id="MFGO01000006">
    <property type="protein sequence ID" value="OGF41686.1"/>
    <property type="molecule type" value="Genomic_DNA"/>
</dbReference>
<feature type="domain" description="Sulfatase N-terminal" evidence="1">
    <location>
        <begin position="4"/>
        <end position="297"/>
    </location>
</feature>
<dbReference type="Gene3D" id="3.40.720.10">
    <property type="entry name" value="Alkaline Phosphatase, subunit A"/>
    <property type="match status" value="2"/>
</dbReference>
<dbReference type="InterPro" id="IPR052701">
    <property type="entry name" value="GAG_Ulvan_Degrading_Sulfatases"/>
</dbReference>
<dbReference type="PANTHER" id="PTHR43751:SF3">
    <property type="entry name" value="SULFATASE N-TERMINAL DOMAIN-CONTAINING PROTEIN"/>
    <property type="match status" value="1"/>
</dbReference>
<proteinExistence type="predicted"/>